<dbReference type="InterPro" id="IPR025948">
    <property type="entry name" value="HTH-like_dom"/>
</dbReference>
<comment type="function">
    <text evidence="1">Involved in the transposition of the insertion sequence.</text>
</comment>
<name>A0ABT6MK03_9NOCA</name>
<dbReference type="InterPro" id="IPR001584">
    <property type="entry name" value="Integrase_cat-core"/>
</dbReference>
<dbReference type="InterPro" id="IPR036397">
    <property type="entry name" value="RNaseH_sf"/>
</dbReference>
<dbReference type="InterPro" id="IPR048020">
    <property type="entry name" value="Transpos_IS3"/>
</dbReference>
<evidence type="ECO:0000313" key="3">
    <source>
        <dbReference type="EMBL" id="MDH6284653.1"/>
    </source>
</evidence>
<dbReference type="EMBL" id="JARXVC010000025">
    <property type="protein sequence ID" value="MDH6284653.1"/>
    <property type="molecule type" value="Genomic_DNA"/>
</dbReference>
<evidence type="ECO:0000313" key="4">
    <source>
        <dbReference type="Proteomes" id="UP001160334"/>
    </source>
</evidence>
<dbReference type="Gene3D" id="3.30.420.10">
    <property type="entry name" value="Ribonuclease H-like superfamily/Ribonuclease H"/>
    <property type="match status" value="1"/>
</dbReference>
<feature type="domain" description="Integrase catalytic" evidence="2">
    <location>
        <begin position="120"/>
        <end position="282"/>
    </location>
</feature>
<gene>
    <name evidence="3" type="ORF">M2280_005914</name>
</gene>
<dbReference type="PROSITE" id="PS50994">
    <property type="entry name" value="INTEGRASE"/>
    <property type="match status" value="1"/>
</dbReference>
<dbReference type="InterPro" id="IPR050900">
    <property type="entry name" value="Transposase_IS3/IS150/IS904"/>
</dbReference>
<dbReference type="PANTHER" id="PTHR46889:SF4">
    <property type="entry name" value="TRANSPOSASE INSO FOR INSERTION SEQUENCE ELEMENT IS911B-RELATED"/>
    <property type="match status" value="1"/>
</dbReference>
<evidence type="ECO:0000256" key="1">
    <source>
        <dbReference type="ARBA" id="ARBA00002286"/>
    </source>
</evidence>
<sequence length="284" mass="32089">MKVRAVLALRAEHRLDALLEAAELARSTFFYHQARLQDPDLQAGLKAAITEAFVHSHGRYGHRRIHHELAGAGWRVAKKTVLALMRTLGLVCRVRRRRRFTSYRGEAGAVAANLLDRDFAADAPNQKWVTDVTEFRVGDRKLYLSPVMDLFDRQIIAHSIGPSPTLQLTNSSLRAALATLDDGQTPIVHSDQGFQYQHPSWRRLLADAGATQSMSRKANCYDNAVIENFFGHLKAELFHHTRYLDTDALTTALDDYIHWYNTERISTKLEGLSPVQYRTQALAA</sequence>
<organism evidence="3 4">
    <name type="scientific">Prescottella agglutinans</name>
    <dbReference type="NCBI Taxonomy" id="1644129"/>
    <lineage>
        <taxon>Bacteria</taxon>
        <taxon>Bacillati</taxon>
        <taxon>Actinomycetota</taxon>
        <taxon>Actinomycetes</taxon>
        <taxon>Mycobacteriales</taxon>
        <taxon>Nocardiaceae</taxon>
        <taxon>Prescottella</taxon>
    </lineage>
</organism>
<reference evidence="3 4" key="1">
    <citation type="submission" date="2023-04" db="EMBL/GenBank/DDBJ databases">
        <title>Forest soil microbial communities from Buena Vista Peninsula, Colon Province, Panama.</title>
        <authorList>
            <person name="Bouskill N."/>
        </authorList>
    </citation>
    <scope>NUCLEOTIDE SEQUENCE [LARGE SCALE GENOMIC DNA]</scope>
    <source>
        <strain evidence="3 4">CFH S0262</strain>
    </source>
</reference>
<dbReference type="RefSeq" id="WP_280763863.1">
    <property type="nucleotide sequence ID" value="NZ_JARXVC010000025.1"/>
</dbReference>
<comment type="caution">
    <text evidence="3">The sequence shown here is derived from an EMBL/GenBank/DDBJ whole genome shotgun (WGS) entry which is preliminary data.</text>
</comment>
<evidence type="ECO:0000259" key="2">
    <source>
        <dbReference type="PROSITE" id="PS50994"/>
    </source>
</evidence>
<dbReference type="Pfam" id="PF00665">
    <property type="entry name" value="rve"/>
    <property type="match status" value="1"/>
</dbReference>
<protein>
    <submittedName>
        <fullName evidence="3">Transposase</fullName>
    </submittedName>
</protein>
<dbReference type="Pfam" id="PF13333">
    <property type="entry name" value="rve_2"/>
    <property type="match status" value="1"/>
</dbReference>
<dbReference type="PANTHER" id="PTHR46889">
    <property type="entry name" value="TRANSPOSASE INSF FOR INSERTION SEQUENCE IS3B-RELATED"/>
    <property type="match status" value="1"/>
</dbReference>
<proteinExistence type="predicted"/>
<dbReference type="SUPFAM" id="SSF53098">
    <property type="entry name" value="Ribonuclease H-like"/>
    <property type="match status" value="1"/>
</dbReference>
<dbReference type="Pfam" id="PF13276">
    <property type="entry name" value="HTH_21"/>
    <property type="match status" value="1"/>
</dbReference>
<keyword evidence="4" id="KW-1185">Reference proteome</keyword>
<dbReference type="NCBIfam" id="NF033516">
    <property type="entry name" value="transpos_IS3"/>
    <property type="match status" value="1"/>
</dbReference>
<dbReference type="Proteomes" id="UP001160334">
    <property type="component" value="Unassembled WGS sequence"/>
</dbReference>
<accession>A0ABT6MK03</accession>
<dbReference type="InterPro" id="IPR012337">
    <property type="entry name" value="RNaseH-like_sf"/>
</dbReference>